<evidence type="ECO:0000313" key="2">
    <source>
        <dbReference type="EMBL" id="MCZ4245298.1"/>
    </source>
</evidence>
<dbReference type="EMBL" id="JAPWGM010000005">
    <property type="protein sequence ID" value="MCZ4245298.1"/>
    <property type="molecule type" value="Genomic_DNA"/>
</dbReference>
<evidence type="ECO:0000313" key="3">
    <source>
        <dbReference type="Proteomes" id="UP001144347"/>
    </source>
</evidence>
<name>A0ABT4LDP7_9SPHI</name>
<accession>A0ABT4LDP7</accession>
<organism evidence="2 3">
    <name type="scientific">Pedobacter punctiformis</name>
    <dbReference type="NCBI Taxonomy" id="3004097"/>
    <lineage>
        <taxon>Bacteria</taxon>
        <taxon>Pseudomonadati</taxon>
        <taxon>Bacteroidota</taxon>
        <taxon>Sphingobacteriia</taxon>
        <taxon>Sphingobacteriales</taxon>
        <taxon>Sphingobacteriaceae</taxon>
        <taxon>Pedobacter</taxon>
    </lineage>
</organism>
<evidence type="ECO:0000256" key="1">
    <source>
        <dbReference type="SAM" id="SignalP"/>
    </source>
</evidence>
<reference evidence="2" key="1">
    <citation type="submission" date="2022-12" db="EMBL/GenBank/DDBJ databases">
        <title>Genome sequence of HCMS5-2.</title>
        <authorList>
            <person name="Woo H."/>
        </authorList>
    </citation>
    <scope>NUCLEOTIDE SEQUENCE</scope>
    <source>
        <strain evidence="2">HCMS5-2</strain>
    </source>
</reference>
<feature type="chain" id="PRO_5045368081" description="DUF4476 domain-containing protein" evidence="1">
    <location>
        <begin position="19"/>
        <end position="257"/>
    </location>
</feature>
<dbReference type="RefSeq" id="WP_269428353.1">
    <property type="nucleotide sequence ID" value="NZ_JAPWGM010000005.1"/>
</dbReference>
<evidence type="ECO:0008006" key="4">
    <source>
        <dbReference type="Google" id="ProtNLM"/>
    </source>
</evidence>
<dbReference type="Proteomes" id="UP001144347">
    <property type="component" value="Unassembled WGS sequence"/>
</dbReference>
<keyword evidence="1" id="KW-0732">Signal</keyword>
<sequence length="257" mass="28769">MKRYLFICLLLASVTGFAQNTINNYKYVIVPEKFSFLKQSNQYDLNSLTKLFLEEKGFKVYYDNADLPTEIANNKCSALIADLLEKNSMFTTNVTFLLKDCKGNILFKSKEGKSREKEYKISYNLALRDAFTSLNEVQYAYNGTTIANEQTNTAPAPVAAQSAQITPLVATTAVAQTPVAEAKQPDGTLYAQPIANGYQLINTAPKIVLTLFKTSAAEYFIASNGTANGIVLKKNGDWFFEYYQNDKRIAEKLLIKF</sequence>
<comment type="caution">
    <text evidence="2">The sequence shown here is derived from an EMBL/GenBank/DDBJ whole genome shotgun (WGS) entry which is preliminary data.</text>
</comment>
<proteinExistence type="predicted"/>
<feature type="signal peptide" evidence="1">
    <location>
        <begin position="1"/>
        <end position="18"/>
    </location>
</feature>
<gene>
    <name evidence="2" type="ORF">O0955_14915</name>
</gene>
<keyword evidence="3" id="KW-1185">Reference proteome</keyword>
<protein>
    <recommendedName>
        <fullName evidence="4">DUF4476 domain-containing protein</fullName>
    </recommendedName>
</protein>